<dbReference type="InterPro" id="IPR011082">
    <property type="entry name" value="Exosome-assoc_fac/DNA_repair"/>
</dbReference>
<comment type="subunit">
    <text evidence="6">Monomer and homodimer.</text>
</comment>
<dbReference type="Pfam" id="PF04000">
    <property type="entry name" value="Sas10_Utp3"/>
    <property type="match status" value="1"/>
</dbReference>
<keyword evidence="6" id="KW-0963">Cytoplasm</keyword>
<evidence type="ECO:0000256" key="3">
    <source>
        <dbReference type="ARBA" id="ARBA00022552"/>
    </source>
</evidence>
<feature type="compositionally biased region" description="Low complexity" evidence="7">
    <location>
        <begin position="300"/>
        <end position="313"/>
    </location>
</feature>
<evidence type="ECO:0000256" key="1">
    <source>
        <dbReference type="ARBA" id="ARBA00009154"/>
    </source>
</evidence>
<dbReference type="GO" id="GO:0000460">
    <property type="term" value="P:maturation of 5.8S rRNA"/>
    <property type="evidence" value="ECO:0007669"/>
    <property type="project" value="TreeGrafter"/>
</dbReference>
<comment type="subcellular location">
    <subcellularLocation>
        <location evidence="6">Cytoplasm</location>
    </subcellularLocation>
    <subcellularLocation>
        <location evidence="6">Nucleus</location>
        <location evidence="6">Nucleolus</location>
    </subcellularLocation>
</comment>
<dbReference type="InterPro" id="IPR007146">
    <property type="entry name" value="Sas10/Utp3/C1D"/>
</dbReference>
<dbReference type="GO" id="GO:0000178">
    <property type="term" value="C:exosome (RNase complex)"/>
    <property type="evidence" value="ECO:0007669"/>
    <property type="project" value="TreeGrafter"/>
</dbReference>
<dbReference type="GO" id="GO:0003723">
    <property type="term" value="F:RNA binding"/>
    <property type="evidence" value="ECO:0007669"/>
    <property type="project" value="UniProtKB-UniRule"/>
</dbReference>
<accession>A0A9N7YJ84</accession>
<sequence length="319" mass="35234">MFLWVVESSVLKRTMAAETEDYPQEIDEQLTGFDASATSVKTMLEQLMSMNKGDLEQKLDPLDQAKLDLMSAYTLNSLFWMYLVTKGVNPREHGIKQELERIRTYMNRVKEIGDRKKAARLDKGAANRFLRNALYDADEKDSRKKAVYKKMAGAASDSPRSRRPKQSVWTWGVLGSDGVRLPVPSCTHVLGGEGVRSLCEQNKQTLMLKCCSPHQLPSPAPLPAVGRVQLVVKSTGTNHSLQESPGETEARTTGVSGPESSSSSSSFTFSPLQQFESSSLSQNHFHNPSSETHLEDERSLLSSAGTSSSLLLLAPRSPR</sequence>
<evidence type="ECO:0000256" key="7">
    <source>
        <dbReference type="SAM" id="MobiDB-lite"/>
    </source>
</evidence>
<dbReference type="PANTHER" id="PTHR15341:SF3">
    <property type="entry name" value="NUCLEAR NUCLEIC ACID-BINDING PROTEIN C1D"/>
    <property type="match status" value="1"/>
</dbReference>
<comment type="similarity">
    <text evidence="1 6">Belongs to the C1D family.</text>
</comment>
<reference evidence="8" key="1">
    <citation type="submission" date="2020-03" db="EMBL/GenBank/DDBJ databases">
        <authorList>
            <person name="Weist P."/>
        </authorList>
    </citation>
    <scope>NUCLEOTIDE SEQUENCE</scope>
</reference>
<dbReference type="AlphaFoldDB" id="A0A9N7YJ84"/>
<feature type="compositionally biased region" description="Polar residues" evidence="7">
    <location>
        <begin position="236"/>
        <end position="259"/>
    </location>
</feature>
<keyword evidence="5 6" id="KW-0539">Nucleus</keyword>
<dbReference type="GO" id="GO:0005737">
    <property type="term" value="C:cytoplasm"/>
    <property type="evidence" value="ECO:0007669"/>
    <property type="project" value="UniProtKB-SubCell"/>
</dbReference>
<gene>
    <name evidence="8" type="ORF">PLEPLA_LOCUS15365</name>
</gene>
<evidence type="ECO:0000256" key="5">
    <source>
        <dbReference type="ARBA" id="ARBA00023242"/>
    </source>
</evidence>
<proteinExistence type="inferred from homology"/>
<evidence type="ECO:0000256" key="6">
    <source>
        <dbReference type="RuleBase" id="RU368003"/>
    </source>
</evidence>
<comment type="caution">
    <text evidence="8">The sequence shown here is derived from an EMBL/GenBank/DDBJ whole genome shotgun (WGS) entry which is preliminary data.</text>
</comment>
<dbReference type="GO" id="GO:0005730">
    <property type="term" value="C:nucleolus"/>
    <property type="evidence" value="ECO:0007669"/>
    <property type="project" value="UniProtKB-SubCell"/>
</dbReference>
<comment type="function">
    <text evidence="6">Plays a role in the recruitment of the exosome to pre-rRNA to mediate the 3'-5' end processing of the 5.8S rRNA.</text>
</comment>
<keyword evidence="3 6" id="KW-0698">rRNA processing</keyword>
<evidence type="ECO:0000313" key="8">
    <source>
        <dbReference type="EMBL" id="CAB1427426.1"/>
    </source>
</evidence>
<keyword evidence="9" id="KW-1185">Reference proteome</keyword>
<dbReference type="PANTHER" id="PTHR15341">
    <property type="entry name" value="SUN-COR STEROID HORMONE RECEPTOR CO-REPRESSOR"/>
    <property type="match status" value="1"/>
</dbReference>
<keyword evidence="4 6" id="KW-0694">RNA-binding</keyword>
<name>A0A9N7YJ84_PLEPL</name>
<dbReference type="EMBL" id="CADEAL010000968">
    <property type="protein sequence ID" value="CAB1427426.1"/>
    <property type="molecule type" value="Genomic_DNA"/>
</dbReference>
<evidence type="ECO:0000313" key="9">
    <source>
        <dbReference type="Proteomes" id="UP001153269"/>
    </source>
</evidence>
<feature type="region of interest" description="Disordered" evidence="7">
    <location>
        <begin position="236"/>
        <end position="319"/>
    </location>
</feature>
<dbReference type="GO" id="GO:0010468">
    <property type="term" value="P:regulation of gene expression"/>
    <property type="evidence" value="ECO:0007669"/>
    <property type="project" value="TreeGrafter"/>
</dbReference>
<protein>
    <recommendedName>
        <fullName evidence="2 6">Nuclear nucleic acid-binding protein C1D</fullName>
    </recommendedName>
</protein>
<evidence type="ECO:0000256" key="4">
    <source>
        <dbReference type="ARBA" id="ARBA00022884"/>
    </source>
</evidence>
<evidence type="ECO:0000256" key="2">
    <source>
        <dbReference type="ARBA" id="ARBA00015212"/>
    </source>
</evidence>
<feature type="compositionally biased region" description="Polar residues" evidence="7">
    <location>
        <begin position="267"/>
        <end position="291"/>
    </location>
</feature>
<keyword evidence="6" id="KW-0238">DNA-binding</keyword>
<organism evidence="8 9">
    <name type="scientific">Pleuronectes platessa</name>
    <name type="common">European plaice</name>
    <dbReference type="NCBI Taxonomy" id="8262"/>
    <lineage>
        <taxon>Eukaryota</taxon>
        <taxon>Metazoa</taxon>
        <taxon>Chordata</taxon>
        <taxon>Craniata</taxon>
        <taxon>Vertebrata</taxon>
        <taxon>Euteleostomi</taxon>
        <taxon>Actinopterygii</taxon>
        <taxon>Neopterygii</taxon>
        <taxon>Teleostei</taxon>
        <taxon>Neoteleostei</taxon>
        <taxon>Acanthomorphata</taxon>
        <taxon>Carangaria</taxon>
        <taxon>Pleuronectiformes</taxon>
        <taxon>Pleuronectoidei</taxon>
        <taxon>Pleuronectidae</taxon>
        <taxon>Pleuronectes</taxon>
    </lineage>
</organism>
<dbReference type="GO" id="GO:0003677">
    <property type="term" value="F:DNA binding"/>
    <property type="evidence" value="ECO:0007669"/>
    <property type="project" value="UniProtKB-KW"/>
</dbReference>
<dbReference type="Proteomes" id="UP001153269">
    <property type="component" value="Unassembled WGS sequence"/>
</dbReference>